<evidence type="ECO:0000313" key="1">
    <source>
        <dbReference type="EMBL" id="MCI80310.1"/>
    </source>
</evidence>
<keyword evidence="2" id="KW-1185">Reference proteome</keyword>
<reference evidence="1 2" key="1">
    <citation type="journal article" date="2018" name="Front. Plant Sci.">
        <title>Red Clover (Trifolium pratense) and Zigzag Clover (T. medium) - A Picture of Genomic Similarities and Differences.</title>
        <authorList>
            <person name="Dluhosova J."/>
            <person name="Istvanek J."/>
            <person name="Nedelnik J."/>
            <person name="Repkova J."/>
        </authorList>
    </citation>
    <scope>NUCLEOTIDE SEQUENCE [LARGE SCALE GENOMIC DNA]</scope>
    <source>
        <strain evidence="2">cv. 10/8</strain>
        <tissue evidence="1">Leaf</tissue>
    </source>
</reference>
<sequence>MPEVEDGQMMCSSPELFL</sequence>
<feature type="non-terminal residue" evidence="1">
    <location>
        <position position="18"/>
    </location>
</feature>
<evidence type="ECO:0000313" key="2">
    <source>
        <dbReference type="Proteomes" id="UP000265520"/>
    </source>
</evidence>
<dbReference type="AlphaFoldDB" id="A0A392V1L6"/>
<protein>
    <submittedName>
        <fullName evidence="1">Uncharacterized protein</fullName>
    </submittedName>
</protein>
<organism evidence="1 2">
    <name type="scientific">Trifolium medium</name>
    <dbReference type="NCBI Taxonomy" id="97028"/>
    <lineage>
        <taxon>Eukaryota</taxon>
        <taxon>Viridiplantae</taxon>
        <taxon>Streptophyta</taxon>
        <taxon>Embryophyta</taxon>
        <taxon>Tracheophyta</taxon>
        <taxon>Spermatophyta</taxon>
        <taxon>Magnoliopsida</taxon>
        <taxon>eudicotyledons</taxon>
        <taxon>Gunneridae</taxon>
        <taxon>Pentapetalae</taxon>
        <taxon>rosids</taxon>
        <taxon>fabids</taxon>
        <taxon>Fabales</taxon>
        <taxon>Fabaceae</taxon>
        <taxon>Papilionoideae</taxon>
        <taxon>50 kb inversion clade</taxon>
        <taxon>NPAAA clade</taxon>
        <taxon>Hologalegina</taxon>
        <taxon>IRL clade</taxon>
        <taxon>Trifolieae</taxon>
        <taxon>Trifolium</taxon>
    </lineage>
</organism>
<accession>A0A392V1L6</accession>
<name>A0A392V1L6_9FABA</name>
<comment type="caution">
    <text evidence="1">The sequence shown here is derived from an EMBL/GenBank/DDBJ whole genome shotgun (WGS) entry which is preliminary data.</text>
</comment>
<dbReference type="Proteomes" id="UP000265520">
    <property type="component" value="Unassembled WGS sequence"/>
</dbReference>
<dbReference type="EMBL" id="LXQA010992751">
    <property type="protein sequence ID" value="MCI80310.1"/>
    <property type="molecule type" value="Genomic_DNA"/>
</dbReference>
<proteinExistence type="predicted"/>